<accession>A0ABQ5IXH5</accession>
<sequence length="199" mass="22883">MTLWSFCNGDVQSISVVKKSLNELSRVSGLFPNLKKSTIFFGSINDQVKQEILKIVAFSIRKLPMRYLGVPLLAKCLSVNDCRQLIDKVKERIGDWKNKFLSYAGRLQLISSVLASMQNYWASVYLIPKTAVKEIDKVMNNFLRSHGDSNGRKAKIAWKVVCRPKDQGGLGIKPLREWNEVLLMKHIWKIMEQKQNLWV</sequence>
<name>A0ABQ5IXH5_9ASTR</name>
<comment type="caution">
    <text evidence="1">The sequence shown here is derived from an EMBL/GenBank/DDBJ whole genome shotgun (WGS) entry which is preliminary data.</text>
</comment>
<reference evidence="1" key="1">
    <citation type="journal article" date="2022" name="Int. J. Mol. Sci.">
        <title>Draft Genome of Tanacetum Coccineum: Genomic Comparison of Closely Related Tanacetum-Family Plants.</title>
        <authorList>
            <person name="Yamashiro T."/>
            <person name="Shiraishi A."/>
            <person name="Nakayama K."/>
            <person name="Satake H."/>
        </authorList>
    </citation>
    <scope>NUCLEOTIDE SEQUENCE</scope>
</reference>
<dbReference type="EMBL" id="BQNB010021222">
    <property type="protein sequence ID" value="GJU04157.1"/>
    <property type="molecule type" value="Genomic_DNA"/>
</dbReference>
<dbReference type="Proteomes" id="UP001151760">
    <property type="component" value="Unassembled WGS sequence"/>
</dbReference>
<dbReference type="PANTHER" id="PTHR33116:SF84">
    <property type="entry name" value="RNA-DIRECTED DNA POLYMERASE"/>
    <property type="match status" value="1"/>
</dbReference>
<protein>
    <recommendedName>
        <fullName evidence="3">Reverse transcriptase</fullName>
    </recommendedName>
</protein>
<proteinExistence type="predicted"/>
<evidence type="ECO:0000313" key="1">
    <source>
        <dbReference type="EMBL" id="GJU04157.1"/>
    </source>
</evidence>
<reference evidence="1" key="2">
    <citation type="submission" date="2022-01" db="EMBL/GenBank/DDBJ databases">
        <authorList>
            <person name="Yamashiro T."/>
            <person name="Shiraishi A."/>
            <person name="Satake H."/>
            <person name="Nakayama K."/>
        </authorList>
    </citation>
    <scope>NUCLEOTIDE SEQUENCE</scope>
</reference>
<dbReference type="PANTHER" id="PTHR33116">
    <property type="entry name" value="REVERSE TRANSCRIPTASE ZINC-BINDING DOMAIN-CONTAINING PROTEIN-RELATED-RELATED"/>
    <property type="match status" value="1"/>
</dbReference>
<evidence type="ECO:0000313" key="2">
    <source>
        <dbReference type="Proteomes" id="UP001151760"/>
    </source>
</evidence>
<evidence type="ECO:0008006" key="3">
    <source>
        <dbReference type="Google" id="ProtNLM"/>
    </source>
</evidence>
<organism evidence="1 2">
    <name type="scientific">Tanacetum coccineum</name>
    <dbReference type="NCBI Taxonomy" id="301880"/>
    <lineage>
        <taxon>Eukaryota</taxon>
        <taxon>Viridiplantae</taxon>
        <taxon>Streptophyta</taxon>
        <taxon>Embryophyta</taxon>
        <taxon>Tracheophyta</taxon>
        <taxon>Spermatophyta</taxon>
        <taxon>Magnoliopsida</taxon>
        <taxon>eudicotyledons</taxon>
        <taxon>Gunneridae</taxon>
        <taxon>Pentapetalae</taxon>
        <taxon>asterids</taxon>
        <taxon>campanulids</taxon>
        <taxon>Asterales</taxon>
        <taxon>Asteraceae</taxon>
        <taxon>Asteroideae</taxon>
        <taxon>Anthemideae</taxon>
        <taxon>Anthemidinae</taxon>
        <taxon>Tanacetum</taxon>
    </lineage>
</organism>
<keyword evidence="2" id="KW-1185">Reference proteome</keyword>
<gene>
    <name evidence="1" type="ORF">Tco_1114495</name>
</gene>